<dbReference type="RefSeq" id="XP_056517595.1">
    <property type="nucleotide sequence ID" value="XM_056669796.1"/>
</dbReference>
<sequence>MTLSQAQPHAFLRSLFQQINVFEDDFPSLESLQALGIQASQVSLDTEKHDTVKFDPCFFEPQPANGVLQRYPVDHTDSAGGALKLSPPLSVQDIMDRSLQIYPPGVAPIRENLTEEDRVIFETDPREEATELENFVHRHLLKARARSPSEETTLDRRTQCRWYPRHKEGDPDYGQAFDLSKWWELISHYRYPDLPRKPHSIISCVSMICPRETYCGVTTPELCAIACAMLLRVNHKPFSTCHIHPVLVLSYMGNRRARIIQALYDGKTLALQYSPFWNFADAERASLQVFVRYGLSKPVGGPGRVITTYPPPFPVT</sequence>
<proteinExistence type="predicted"/>
<organism evidence="1 2">
    <name type="scientific">Penicillium bovifimosum</name>
    <dbReference type="NCBI Taxonomy" id="126998"/>
    <lineage>
        <taxon>Eukaryota</taxon>
        <taxon>Fungi</taxon>
        <taxon>Dikarya</taxon>
        <taxon>Ascomycota</taxon>
        <taxon>Pezizomycotina</taxon>
        <taxon>Eurotiomycetes</taxon>
        <taxon>Eurotiomycetidae</taxon>
        <taxon>Eurotiales</taxon>
        <taxon>Aspergillaceae</taxon>
        <taxon>Penicillium</taxon>
    </lineage>
</organism>
<dbReference type="GeneID" id="81408966"/>
<evidence type="ECO:0000313" key="1">
    <source>
        <dbReference type="EMBL" id="KAJ5121091.1"/>
    </source>
</evidence>
<evidence type="ECO:0000313" key="2">
    <source>
        <dbReference type="Proteomes" id="UP001149079"/>
    </source>
</evidence>
<keyword evidence="2" id="KW-1185">Reference proteome</keyword>
<dbReference type="OrthoDB" id="4453902at2759"/>
<reference evidence="1" key="2">
    <citation type="journal article" date="2023" name="IMA Fungus">
        <title>Comparative genomic study of the Penicillium genus elucidates a diverse pangenome and 15 lateral gene transfer events.</title>
        <authorList>
            <person name="Petersen C."/>
            <person name="Sorensen T."/>
            <person name="Nielsen M.R."/>
            <person name="Sondergaard T.E."/>
            <person name="Sorensen J.L."/>
            <person name="Fitzpatrick D.A."/>
            <person name="Frisvad J.C."/>
            <person name="Nielsen K.L."/>
        </authorList>
    </citation>
    <scope>NUCLEOTIDE SEQUENCE</scope>
    <source>
        <strain evidence="1">IBT 22155</strain>
    </source>
</reference>
<gene>
    <name evidence="1" type="ORF">N7515_009052</name>
</gene>
<dbReference type="Proteomes" id="UP001149079">
    <property type="component" value="Unassembled WGS sequence"/>
</dbReference>
<accession>A0A9W9GJ01</accession>
<dbReference type="AlphaFoldDB" id="A0A9W9GJ01"/>
<dbReference type="EMBL" id="JAPQKL010000007">
    <property type="protein sequence ID" value="KAJ5121091.1"/>
    <property type="molecule type" value="Genomic_DNA"/>
</dbReference>
<reference evidence="1" key="1">
    <citation type="submission" date="2022-11" db="EMBL/GenBank/DDBJ databases">
        <authorList>
            <person name="Petersen C."/>
        </authorList>
    </citation>
    <scope>NUCLEOTIDE SEQUENCE</scope>
    <source>
        <strain evidence="1">IBT 22155</strain>
    </source>
</reference>
<protein>
    <submittedName>
        <fullName evidence="1">Uncharacterized protein</fullName>
    </submittedName>
</protein>
<comment type="caution">
    <text evidence="1">The sequence shown here is derived from an EMBL/GenBank/DDBJ whole genome shotgun (WGS) entry which is preliminary data.</text>
</comment>
<name>A0A9W9GJ01_9EURO</name>